<comment type="caution">
    <text evidence="2">The sequence shown here is derived from an EMBL/GenBank/DDBJ whole genome shotgun (WGS) entry which is preliminary data.</text>
</comment>
<dbReference type="OMA" id="MEPSYLA"/>
<organism evidence="2 3">
    <name type="scientific">Babesia bovis</name>
    <dbReference type="NCBI Taxonomy" id="5865"/>
    <lineage>
        <taxon>Eukaryota</taxon>
        <taxon>Sar</taxon>
        <taxon>Alveolata</taxon>
        <taxon>Apicomplexa</taxon>
        <taxon>Aconoidasida</taxon>
        <taxon>Piroplasmida</taxon>
        <taxon>Babesiidae</taxon>
        <taxon>Babesia</taxon>
    </lineage>
</organism>
<name>A7AVI4_BABBO</name>
<evidence type="ECO:0000313" key="2">
    <source>
        <dbReference type="EMBL" id="EDO05810.1"/>
    </source>
</evidence>
<feature type="region of interest" description="Disordered" evidence="1">
    <location>
        <begin position="299"/>
        <end position="402"/>
    </location>
</feature>
<sequence>MLPQVNPKHDGEFLDYTPNDGEFNVTRDLVGETYPLEPLVLGESAVNFRSSDIYGSLNDPYKQEIVGMEPSYLADWKGSKWNDVSTPTSYQDTCPSIGSTQFSIDTSYGEYMGGYSLSSHDKFASSDSFLSHVNYNMSGMFQHQDSSASTTVFNLTTGGGNETGLYGVGEFNNMKDVNSYTSYVPSVSDGYDTLDHLVSMDTTTNTVCGSYEMPSIHFPVTEGAPAENLHVDSHTMQQISHMGDSNIKPEPMAMMNTKYLSALTQQFLGPVNVDITPNRNKVSTADISSYAALLRDLEKSSKNKESSDRKGDKGSYAISNHRVVRRLNSTSDLSGPTIGTKRSMIGPYDSSGSTKSPNFRQYVQSDSAYTSGDTTKTSTPTTRHRLSGGRRNALGNRDTNFSMSHNASYPTFDMDTMSTEPVESNVMYLPSNITSDAGIGSHYDRSVAGYYHHGGVDPSAEGKVMQSRHSGHLDAMDRLVKREYIDPPAGDTHVVDFSSKLVEKSNHHSKGLQMTNSTTEDYFGGTVDGLNNFKGVLETFRDDENSQSQIDPSILRQSLEGNRYIEDLANQYDLNRSEAVTHDTYVYLRTKNSGEFGGASLQKHRVVTDPVATSTELNEILLKCASEKLNFLPTITWDESQQAHVVTWWSSKEDGTLEKQVRSCPAGGCGKAAAYEEALRVAMYAETQIKPGDLIRWYPGFNIPIGTSGRTNLRKVLHMVRMKNAELCDPVLAANGMKIATKSTFGDMTIVELYKAAYVLGLWDVAAYNCLKTCKRRGCSYLWIYHLQLINRRVTLDSLKYLRDLRESMNVQRQSKRSSRGSTRSRVR</sequence>
<dbReference type="InParanoid" id="A7AVI4"/>
<proteinExistence type="predicted"/>
<reference evidence="3" key="3">
    <citation type="journal article" date="2021" name="Int. J. Parasitol.">
        <title>Comparative analysis of gene expression between Babesia bovis blood stages and kinetes allowed by improved genome annotation.</title>
        <authorList>
            <person name="Ueti M.W."/>
            <person name="Johnson W.C."/>
            <person name="Kappmeyer L.S."/>
            <person name="Herndon D.R."/>
            <person name="Mousel M.R."/>
            <person name="Reif K.E."/>
            <person name="Taus N.S."/>
            <person name="Ifeonu O.O."/>
            <person name="Silva J.C."/>
            <person name="Suarez C.E."/>
            <person name="Brayton K.A."/>
        </authorList>
    </citation>
    <scope>NUCLEOTIDE SEQUENCE [LARGE SCALE GENOMIC DNA]</scope>
</reference>
<dbReference type="RefSeq" id="XP_001609378.1">
    <property type="nucleotide sequence ID" value="XM_001609328.1"/>
</dbReference>
<gene>
    <name evidence="2" type="ORF">BBOV_IV002130</name>
</gene>
<dbReference type="GeneID" id="5477597"/>
<dbReference type="AlphaFoldDB" id="A7AVI4"/>
<evidence type="ECO:0000256" key="1">
    <source>
        <dbReference type="SAM" id="MobiDB-lite"/>
    </source>
</evidence>
<feature type="compositionally biased region" description="Polar residues" evidence="1">
    <location>
        <begin position="350"/>
        <end position="369"/>
    </location>
</feature>
<keyword evidence="3" id="KW-1185">Reference proteome</keyword>
<accession>A7AVI4</accession>
<reference evidence="2 3" key="1">
    <citation type="journal article" date="2007" name="PLoS Pathog.">
        <title>Genome sequence of Babesia bovis and comparative analysis of apicomplexan hemoprotozoa.</title>
        <authorList>
            <person name="Brayton K.A."/>
            <person name="Lau A.O.T."/>
            <person name="Herndon D.R."/>
            <person name="Hannick L."/>
            <person name="Kappmeyer L.S."/>
            <person name="Berens S.J."/>
            <person name="Bidwell S.L."/>
            <person name="Brown W.C."/>
            <person name="Crabtree J."/>
            <person name="Fadrosh D."/>
            <person name="Feldblum T."/>
            <person name="Forberger H.A."/>
            <person name="Haas B.J."/>
            <person name="Howell J.M."/>
            <person name="Khouri H."/>
            <person name="Koo H."/>
            <person name="Mann D.J."/>
            <person name="Norimine J."/>
            <person name="Paulsen I.T."/>
            <person name="Radune D."/>
            <person name="Ren Q."/>
            <person name="Smith R.K. Jr."/>
            <person name="Suarez C.E."/>
            <person name="White O."/>
            <person name="Wortman J.R."/>
            <person name="Knowles D.P. Jr."/>
            <person name="McElwain T.F."/>
            <person name="Nene V.M."/>
        </authorList>
    </citation>
    <scope>NUCLEOTIDE SEQUENCE [LARGE SCALE GENOMIC DNA]</scope>
    <source>
        <strain evidence="2">T2Bo</strain>
    </source>
</reference>
<dbReference type="KEGG" id="bbo:BBOV_IV002130"/>
<feature type="compositionally biased region" description="Basic and acidic residues" evidence="1">
    <location>
        <begin position="299"/>
        <end position="313"/>
    </location>
</feature>
<reference evidence="3" key="2">
    <citation type="journal article" date="2020" name="Data Brief">
        <title>Transcriptome dataset of Babesia bovis life stages within vertebrate and invertebrate hosts.</title>
        <authorList>
            <person name="Ueti M.W."/>
            <person name="Johnson W.C."/>
            <person name="Kappmeyer L.S."/>
            <person name="Herndon D.R."/>
            <person name="Mousel M.R."/>
            <person name="Reif K.E."/>
            <person name="Taus N.S."/>
            <person name="Ifeonu O.O."/>
            <person name="Silva J.C."/>
            <person name="Suarez C.E."/>
            <person name="Brayton K.A."/>
        </authorList>
    </citation>
    <scope>NUCLEOTIDE SEQUENCE [LARGE SCALE GENOMIC DNA]</scope>
</reference>
<evidence type="ECO:0000313" key="3">
    <source>
        <dbReference type="Proteomes" id="UP000002173"/>
    </source>
</evidence>
<dbReference type="VEuPathDB" id="PiroplasmaDB:BBOV_IV002130"/>
<dbReference type="Proteomes" id="UP000002173">
    <property type="component" value="Unassembled WGS sequence"/>
</dbReference>
<dbReference type="eggNOG" id="ENOG502SV1Z">
    <property type="taxonomic scope" value="Eukaryota"/>
</dbReference>
<feature type="compositionally biased region" description="Low complexity" evidence="1">
    <location>
        <begin position="370"/>
        <end position="381"/>
    </location>
</feature>
<protein>
    <submittedName>
        <fullName evidence="2">Uncharacterized protein</fullName>
    </submittedName>
</protein>
<dbReference type="EMBL" id="AAXT01000004">
    <property type="protein sequence ID" value="EDO05810.1"/>
    <property type="molecule type" value="Genomic_DNA"/>
</dbReference>